<dbReference type="Proteomes" id="UP001500124">
    <property type="component" value="Unassembled WGS sequence"/>
</dbReference>
<dbReference type="PANTHER" id="PTHR21366">
    <property type="entry name" value="GLYOXALASE FAMILY PROTEIN"/>
    <property type="match status" value="1"/>
</dbReference>
<dbReference type="EMBL" id="BAABKC010000021">
    <property type="protein sequence ID" value="GAA5049769.1"/>
    <property type="molecule type" value="Genomic_DNA"/>
</dbReference>
<dbReference type="Gene3D" id="3.10.180.10">
    <property type="entry name" value="2,3-Dihydroxybiphenyl 1,2-Dioxygenase, domain 1"/>
    <property type="match status" value="1"/>
</dbReference>
<dbReference type="PANTHER" id="PTHR21366:SF14">
    <property type="entry name" value="GLYOXALASE DOMAIN-CONTAINING PROTEIN 5"/>
    <property type="match status" value="1"/>
</dbReference>
<dbReference type="InterPro" id="IPR004360">
    <property type="entry name" value="Glyas_Fos-R_dOase_dom"/>
</dbReference>
<dbReference type="InterPro" id="IPR037523">
    <property type="entry name" value="VOC_core"/>
</dbReference>
<dbReference type="Pfam" id="PF00903">
    <property type="entry name" value="Glyoxalase"/>
    <property type="match status" value="1"/>
</dbReference>
<accession>A0ABP9K4Z2</accession>
<sequence length="323" mass="34643">MSPWTHVEDFLRERGADRVPHPGGTLLAHLTRVARLLAEWGADPDVQAAGLCHAAYGTDGFDASLLALTERATLAGLVGDRAEALVRLYAGCDRAAVYPLLGRERPVVFRDRFTGGEHTPSDADLRAFVEITAANELDVLAHHADLAARHGADLYALFARSRDLLSAGAWAACVRQLGPHARPRTSTAPRVTGVDHLVLTVADIERTVDFYRRVLGMEPVTFGEGRRALAFGASKINLHRAGGELLPHAARPTPGSADLCLVTDTPQAQVLEHLAACGITPEEGPVRRTGARGPFLSTYLRDPDGNLVEISTYPDALHDPADG</sequence>
<gene>
    <name evidence="2" type="ORF">GCM10023336_17050</name>
</gene>
<dbReference type="InterPro" id="IPR050383">
    <property type="entry name" value="GlyoxalaseI/FosfomycinResist"/>
</dbReference>
<comment type="caution">
    <text evidence="2">The sequence shown here is derived from an EMBL/GenBank/DDBJ whole genome shotgun (WGS) entry which is preliminary data.</text>
</comment>
<evidence type="ECO:0000313" key="2">
    <source>
        <dbReference type="EMBL" id="GAA5049769.1"/>
    </source>
</evidence>
<protein>
    <recommendedName>
        <fullName evidence="1">VOC domain-containing protein</fullName>
    </recommendedName>
</protein>
<dbReference type="InterPro" id="IPR049202">
    <property type="entry name" value="DUF6817"/>
</dbReference>
<name>A0ABP9K4Z2_9ACTN</name>
<dbReference type="PROSITE" id="PS51819">
    <property type="entry name" value="VOC"/>
    <property type="match status" value="1"/>
</dbReference>
<evidence type="ECO:0000259" key="1">
    <source>
        <dbReference type="PROSITE" id="PS51819"/>
    </source>
</evidence>
<dbReference type="InterPro" id="IPR029068">
    <property type="entry name" value="Glyas_Bleomycin-R_OHBP_Dase"/>
</dbReference>
<evidence type="ECO:0000313" key="3">
    <source>
        <dbReference type="Proteomes" id="UP001500124"/>
    </source>
</evidence>
<dbReference type="CDD" id="cd07253">
    <property type="entry name" value="GLOD5"/>
    <property type="match status" value="1"/>
</dbReference>
<reference evidence="3" key="1">
    <citation type="journal article" date="2019" name="Int. J. Syst. Evol. Microbiol.">
        <title>The Global Catalogue of Microorganisms (GCM) 10K type strain sequencing project: providing services to taxonomists for standard genome sequencing and annotation.</title>
        <authorList>
            <consortium name="The Broad Institute Genomics Platform"/>
            <consortium name="The Broad Institute Genome Sequencing Center for Infectious Disease"/>
            <person name="Wu L."/>
            <person name="Ma J."/>
        </authorList>
    </citation>
    <scope>NUCLEOTIDE SEQUENCE [LARGE SCALE GENOMIC DNA]</scope>
    <source>
        <strain evidence="3">JCM 18410</strain>
    </source>
</reference>
<dbReference type="SUPFAM" id="SSF54593">
    <property type="entry name" value="Glyoxalase/Bleomycin resistance protein/Dihydroxybiphenyl dioxygenase"/>
    <property type="match status" value="1"/>
</dbReference>
<dbReference type="Pfam" id="PF20680">
    <property type="entry name" value="DUF6817"/>
    <property type="match status" value="1"/>
</dbReference>
<organism evidence="2 3">
    <name type="scientific">Streptomyces similanensis</name>
    <dbReference type="NCBI Taxonomy" id="1274988"/>
    <lineage>
        <taxon>Bacteria</taxon>
        <taxon>Bacillati</taxon>
        <taxon>Actinomycetota</taxon>
        <taxon>Actinomycetes</taxon>
        <taxon>Kitasatosporales</taxon>
        <taxon>Streptomycetaceae</taxon>
        <taxon>Streptomyces</taxon>
    </lineage>
</organism>
<proteinExistence type="predicted"/>
<keyword evidence="3" id="KW-1185">Reference proteome</keyword>
<dbReference type="RefSeq" id="WP_345667692.1">
    <property type="nucleotide sequence ID" value="NZ_BAABKC010000021.1"/>
</dbReference>
<feature type="domain" description="VOC" evidence="1">
    <location>
        <begin position="193"/>
        <end position="313"/>
    </location>
</feature>